<dbReference type="Pfam" id="PF23740">
    <property type="entry name" value="Ig_ZP2_3rd"/>
    <property type="match status" value="1"/>
</dbReference>
<evidence type="ECO:0000256" key="15">
    <source>
        <dbReference type="ARBA" id="ARBA00040237"/>
    </source>
</evidence>
<dbReference type="Pfam" id="PF23344">
    <property type="entry name" value="ZP-N"/>
    <property type="match status" value="1"/>
</dbReference>
<evidence type="ECO:0000259" key="21">
    <source>
        <dbReference type="PROSITE" id="PS51034"/>
    </source>
</evidence>
<evidence type="ECO:0000256" key="3">
    <source>
        <dbReference type="ARBA" id="ARBA00022525"/>
    </source>
</evidence>
<evidence type="ECO:0000313" key="23">
    <source>
        <dbReference type="RefSeq" id="XP_020655256.2"/>
    </source>
</evidence>
<gene>
    <name evidence="23" type="primary">ZP2</name>
</gene>
<dbReference type="PANTHER" id="PTHR23343">
    <property type="entry name" value="ZONA PELLUCIDA SPERM-BINDING PROTEIN"/>
    <property type="match status" value="1"/>
</dbReference>
<keyword evidence="7 20" id="KW-1133">Transmembrane helix</keyword>
<dbReference type="KEGG" id="pvt:110082219"/>
<dbReference type="GO" id="GO:0035804">
    <property type="term" value="F:structural constituent of egg coat"/>
    <property type="evidence" value="ECO:0007669"/>
    <property type="project" value="TreeGrafter"/>
</dbReference>
<reference evidence="23" key="1">
    <citation type="submission" date="2025-08" db="UniProtKB">
        <authorList>
            <consortium name="RefSeq"/>
        </authorList>
    </citation>
    <scope>IDENTIFICATION</scope>
</reference>
<evidence type="ECO:0000256" key="11">
    <source>
        <dbReference type="ARBA" id="ARBA00023180"/>
    </source>
</evidence>
<dbReference type="InterPro" id="IPR017977">
    <property type="entry name" value="ZP_dom_CS"/>
</dbReference>
<evidence type="ECO:0000256" key="18">
    <source>
        <dbReference type="ARBA" id="ARBA00046021"/>
    </source>
</evidence>
<dbReference type="OrthoDB" id="9903747at2759"/>
<dbReference type="PANTHER" id="PTHR23343:SF4">
    <property type="entry name" value="ZONA PELLUCIDA SPERM-BINDING PROTEIN 2"/>
    <property type="match status" value="1"/>
</dbReference>
<dbReference type="GO" id="GO:0060468">
    <property type="term" value="P:prevention of polyspermy"/>
    <property type="evidence" value="ECO:0007669"/>
    <property type="project" value="TreeGrafter"/>
</dbReference>
<evidence type="ECO:0000256" key="12">
    <source>
        <dbReference type="ARBA" id="ARBA00023279"/>
    </source>
</evidence>
<evidence type="ECO:0000256" key="5">
    <source>
        <dbReference type="ARBA" id="ARBA00022685"/>
    </source>
</evidence>
<evidence type="ECO:0000256" key="9">
    <source>
        <dbReference type="ARBA" id="ARBA00023157"/>
    </source>
</evidence>
<evidence type="ECO:0000256" key="2">
    <source>
        <dbReference type="ARBA" id="ARBA00022475"/>
    </source>
</evidence>
<proteinExistence type="inferred from homology"/>
<evidence type="ECO:0000256" key="10">
    <source>
        <dbReference type="ARBA" id="ARBA00023170"/>
    </source>
</evidence>
<dbReference type="AlphaFoldDB" id="A0A6J0U3C0"/>
<dbReference type="GO" id="GO:0005886">
    <property type="term" value="C:plasma membrane"/>
    <property type="evidence" value="ECO:0007669"/>
    <property type="project" value="UniProtKB-SubCell"/>
</dbReference>
<feature type="domain" description="ZP" evidence="21">
    <location>
        <begin position="380"/>
        <end position="646"/>
    </location>
</feature>
<dbReference type="InterPro" id="IPR057637">
    <property type="entry name" value="Ig_ZP2_1st"/>
</dbReference>
<comment type="function">
    <text evidence="18">Component of the zona pellucida, an extracellular matrix surrounding oocytes which mediates sperm binding, induction of the acrosome reaction and prevents post-fertilization polyspermy. The zona pellucida is composed of 3 to 4 glycoproteins, ZP1, ZP2, ZP3, and ZP4. ZP2 may act as a secondary sperm receptor.</text>
</comment>
<evidence type="ECO:0000256" key="7">
    <source>
        <dbReference type="ARBA" id="ARBA00022989"/>
    </source>
</evidence>
<dbReference type="Pfam" id="PF23738">
    <property type="entry name" value="Ig_ZP2_N"/>
    <property type="match status" value="1"/>
</dbReference>
<keyword evidence="2" id="KW-1003">Cell membrane</keyword>
<dbReference type="InterPro" id="IPR057636">
    <property type="entry name" value="Ig_ZP2_3rd"/>
</dbReference>
<protein>
    <recommendedName>
        <fullName evidence="15">Zona pellucida sperm-binding protein 2</fullName>
    </recommendedName>
    <alternativeName>
        <fullName evidence="17">Zona pellucida glycoprotein 2</fullName>
    </alternativeName>
    <alternativeName>
        <fullName evidence="16">Zona pellucida protein A</fullName>
    </alternativeName>
</protein>
<dbReference type="Gene3D" id="2.60.40.4100">
    <property type="entry name" value="Zona pellucida, ZP-C domain"/>
    <property type="match status" value="1"/>
</dbReference>
<evidence type="ECO:0000256" key="4">
    <source>
        <dbReference type="ARBA" id="ARBA00022530"/>
    </source>
</evidence>
<dbReference type="GeneID" id="110082219"/>
<accession>A0A6J0U3C0</accession>
<comment type="similarity">
    <text evidence="14">Belongs to the ZP domain family. ZPA subfamily.</text>
</comment>
<dbReference type="PROSITE" id="PS00682">
    <property type="entry name" value="ZP_1"/>
    <property type="match status" value="1"/>
</dbReference>
<dbReference type="Gene3D" id="2.60.40.3210">
    <property type="entry name" value="Zona pellucida, ZP-N domain"/>
    <property type="match status" value="1"/>
</dbReference>
<dbReference type="Pfam" id="PF23736">
    <property type="entry name" value="Ig_ZP2"/>
    <property type="match status" value="1"/>
</dbReference>
<dbReference type="InterPro" id="IPR055355">
    <property type="entry name" value="ZP-C"/>
</dbReference>
<keyword evidence="9" id="KW-1015">Disulfide bond</keyword>
<dbReference type="Pfam" id="PF00100">
    <property type="entry name" value="Zona_pellucida"/>
    <property type="match status" value="1"/>
</dbReference>
<dbReference type="InterPro" id="IPR057638">
    <property type="entry name" value="Ig_ZP2_2nd"/>
</dbReference>
<dbReference type="GO" id="GO:0032190">
    <property type="term" value="F:acrosin binding"/>
    <property type="evidence" value="ECO:0007669"/>
    <property type="project" value="TreeGrafter"/>
</dbReference>
<keyword evidence="10" id="KW-0675">Receptor</keyword>
<evidence type="ECO:0000256" key="6">
    <source>
        <dbReference type="ARBA" id="ARBA00022692"/>
    </source>
</evidence>
<evidence type="ECO:0000256" key="17">
    <source>
        <dbReference type="ARBA" id="ARBA00042572"/>
    </source>
</evidence>
<keyword evidence="6 20" id="KW-0812">Transmembrane</keyword>
<dbReference type="InterPro" id="IPR042235">
    <property type="entry name" value="ZP-C_dom"/>
</dbReference>
<dbReference type="InterPro" id="IPR055356">
    <property type="entry name" value="ZP-N"/>
</dbReference>
<keyword evidence="5" id="KW-0165">Cleavage on pair of basic residues</keyword>
<comment type="subcellular location">
    <subcellularLocation>
        <location evidence="1">Cell membrane</location>
        <topology evidence="1">Single-pass type I membrane protein</topology>
    </subcellularLocation>
    <subcellularLocation>
        <location evidence="13">Zona pellucida</location>
    </subcellularLocation>
</comment>
<evidence type="ECO:0000256" key="14">
    <source>
        <dbReference type="ARBA" id="ARBA00038403"/>
    </source>
</evidence>
<evidence type="ECO:0000256" key="13">
    <source>
        <dbReference type="ARBA" id="ARBA00024183"/>
    </source>
</evidence>
<name>A0A6J0U3C0_9SAUR</name>
<evidence type="ECO:0000256" key="8">
    <source>
        <dbReference type="ARBA" id="ARBA00023136"/>
    </source>
</evidence>
<feature type="transmembrane region" description="Helical" evidence="20">
    <location>
        <begin position="689"/>
        <end position="713"/>
    </location>
</feature>
<dbReference type="GO" id="GO:0035805">
    <property type="term" value="C:egg coat"/>
    <property type="evidence" value="ECO:0007669"/>
    <property type="project" value="UniProtKB-SubCell"/>
</dbReference>
<keyword evidence="4" id="KW-0272">Extracellular matrix</keyword>
<comment type="subunit">
    <text evidence="19">Can form homopolymers that assemble into long fibers (in vitro). Polymers of ZP2 and ZP3 organized into long filaments cross-linked by ZP1 homodimers. Interacts with ZP3.</text>
</comment>
<dbReference type="InParanoid" id="A0A6J0U3C0"/>
<evidence type="ECO:0000256" key="20">
    <source>
        <dbReference type="SAM" id="Phobius"/>
    </source>
</evidence>
<keyword evidence="11" id="KW-0325">Glycoprotein</keyword>
<organism evidence="22 23">
    <name type="scientific">Pogona vitticeps</name>
    <name type="common">central bearded dragon</name>
    <dbReference type="NCBI Taxonomy" id="103695"/>
    <lineage>
        <taxon>Eukaryota</taxon>
        <taxon>Metazoa</taxon>
        <taxon>Chordata</taxon>
        <taxon>Craniata</taxon>
        <taxon>Vertebrata</taxon>
        <taxon>Euteleostomi</taxon>
        <taxon>Lepidosauria</taxon>
        <taxon>Squamata</taxon>
        <taxon>Bifurcata</taxon>
        <taxon>Unidentata</taxon>
        <taxon>Episquamata</taxon>
        <taxon>Toxicofera</taxon>
        <taxon>Iguania</taxon>
        <taxon>Acrodonta</taxon>
        <taxon>Agamidae</taxon>
        <taxon>Amphibolurinae</taxon>
        <taxon>Pogona</taxon>
    </lineage>
</organism>
<keyword evidence="12" id="KW-0278">Fertilization</keyword>
<evidence type="ECO:0000256" key="16">
    <source>
        <dbReference type="ARBA" id="ARBA00042272"/>
    </source>
</evidence>
<keyword evidence="8 20" id="KW-0472">Membrane</keyword>
<evidence type="ECO:0000256" key="19">
    <source>
        <dbReference type="ARBA" id="ARBA00046716"/>
    </source>
</evidence>
<dbReference type="PRINTS" id="PR00023">
    <property type="entry name" value="ZPELLUCIDA"/>
</dbReference>
<keyword evidence="22" id="KW-1185">Reference proteome</keyword>
<dbReference type="InterPro" id="IPR001507">
    <property type="entry name" value="ZP_dom"/>
</dbReference>
<dbReference type="SMART" id="SM00241">
    <property type="entry name" value="ZP"/>
    <property type="match status" value="1"/>
</dbReference>
<evidence type="ECO:0000256" key="1">
    <source>
        <dbReference type="ARBA" id="ARBA00004251"/>
    </source>
</evidence>
<dbReference type="Proteomes" id="UP001652642">
    <property type="component" value="Chromosome 13"/>
</dbReference>
<dbReference type="InterPro" id="IPR051148">
    <property type="entry name" value="Zona_Pellucida_Domain_gp"/>
</dbReference>
<dbReference type="PROSITE" id="PS51034">
    <property type="entry name" value="ZP_2"/>
    <property type="match status" value="1"/>
</dbReference>
<dbReference type="CTD" id="7783"/>
<keyword evidence="3" id="KW-0964">Secreted</keyword>
<sequence length="723" mass="81628">MLMPDHITDTPLLRRVKFWIFTLDWDGCRFDEMLFFLVACLTGCFLEAVAVDYPGKTSCHEDKVQVWFPKELANSTSWQVEILDTNGEKMEDCHYHLDYEKQVLTAVYVNCTKEEHKRHHLRFQVQFNDTVTWGLEEKIYEVNCEVVQADEPSLPSTFISATNCTKDFMAVAFPRLIPSFHDEYATAEARMEWVVSIDDGTQTHRLSLRQAMQQGYTFLTDGNLIVFRAPFNAAGVTTYQQDGRVLYTLAVKLTYGPPEQRLTVETRMICVPDPATCNSTHMTITIPRFPATLTAATLDNKDIPLHHLQTNGISVNTRMGLKLYISKRALKSRIYSDDDCSGFQTYASSLKLSFDYRGTMTTMVTYPVCPCEPNAPIAAVCTQDGHMDFDVFSSSTKPALNLDTLKLKDPTCKPVVRSPSNDVVRFRVPLNKCGTTQRFDGEKAIYENEVRALWADLPPHGISRDSEFRLTVMCSYGSDDASVNLKINSLPPPESVVNQGPLSLIFLIYPDGSYTAPYNADQYPIVKYLRQPIFLEVQVLSRNDPNIHLMLDDCWATLSLDPASLPRWNIVVDGCDYELDNYKTIFHPVGPLVSFPNFRQRFEVKAFAFVSGGKALPSLVYFHCSVLICDKLHPDSPLCSTRCPRPSRNRRDVAASENAAVVTLPHAVILVPQEQFEIKGRQTWSSGTWVTATLVTGVMLCLLAITLAILGWFKVQKRTVLIN</sequence>
<evidence type="ECO:0000313" key="22">
    <source>
        <dbReference type="Proteomes" id="UP001652642"/>
    </source>
</evidence>
<dbReference type="RefSeq" id="XP_020655256.2">
    <property type="nucleotide sequence ID" value="XM_020799597.2"/>
</dbReference>
<dbReference type="InterPro" id="IPR048290">
    <property type="entry name" value="ZP_chr"/>
</dbReference>
<dbReference type="GO" id="GO:0007339">
    <property type="term" value="P:binding of sperm to zona pellucida"/>
    <property type="evidence" value="ECO:0007669"/>
    <property type="project" value="TreeGrafter"/>
</dbReference>